<keyword evidence="2" id="KW-1185">Reference proteome</keyword>
<dbReference type="EMBL" id="JAGKHQ010000009">
    <property type="protein sequence ID" value="KAG7508569.1"/>
    <property type="molecule type" value="Genomic_DNA"/>
</dbReference>
<evidence type="ECO:0000313" key="2">
    <source>
        <dbReference type="Proteomes" id="UP000693946"/>
    </source>
</evidence>
<comment type="caution">
    <text evidence="1">The sequence shown here is derived from an EMBL/GenBank/DDBJ whole genome shotgun (WGS) entry which is preliminary data.</text>
</comment>
<name>A0AAV6RU52_SOLSE</name>
<organism evidence="1 2">
    <name type="scientific">Solea senegalensis</name>
    <name type="common">Senegalese sole</name>
    <dbReference type="NCBI Taxonomy" id="28829"/>
    <lineage>
        <taxon>Eukaryota</taxon>
        <taxon>Metazoa</taxon>
        <taxon>Chordata</taxon>
        <taxon>Craniata</taxon>
        <taxon>Vertebrata</taxon>
        <taxon>Euteleostomi</taxon>
        <taxon>Actinopterygii</taxon>
        <taxon>Neopterygii</taxon>
        <taxon>Teleostei</taxon>
        <taxon>Neoteleostei</taxon>
        <taxon>Acanthomorphata</taxon>
        <taxon>Carangaria</taxon>
        <taxon>Pleuronectiformes</taxon>
        <taxon>Pleuronectoidei</taxon>
        <taxon>Soleidae</taxon>
        <taxon>Solea</taxon>
    </lineage>
</organism>
<sequence length="105" mass="11487">MVESMSGKINNTESTAIGVHVCVPGDRAAPLTMAVAACGIKNLRSQCVVQRMFQRETLFPAFHFLPFLTQISPEQTRGRITANNEATPFNLVGLKQQQQGNPVTE</sequence>
<dbReference type="AlphaFoldDB" id="A0AAV6RU52"/>
<gene>
    <name evidence="1" type="ORF">JOB18_017254</name>
</gene>
<evidence type="ECO:0000313" key="1">
    <source>
        <dbReference type="EMBL" id="KAG7508569.1"/>
    </source>
</evidence>
<reference evidence="1 2" key="1">
    <citation type="journal article" date="2021" name="Sci. Rep.">
        <title>Chromosome anchoring in Senegalese sole (Solea senegalensis) reveals sex-associated markers and genome rearrangements in flatfish.</title>
        <authorList>
            <person name="Guerrero-Cozar I."/>
            <person name="Gomez-Garrido J."/>
            <person name="Berbel C."/>
            <person name="Martinez-Blanch J.F."/>
            <person name="Alioto T."/>
            <person name="Claros M.G."/>
            <person name="Gagnaire P.A."/>
            <person name="Manchado M."/>
        </authorList>
    </citation>
    <scope>NUCLEOTIDE SEQUENCE [LARGE SCALE GENOMIC DNA]</scope>
    <source>
        <strain evidence="1">Sse05_10M</strain>
    </source>
</reference>
<accession>A0AAV6RU52</accession>
<proteinExistence type="predicted"/>
<dbReference type="Proteomes" id="UP000693946">
    <property type="component" value="Linkage Group LG17"/>
</dbReference>
<protein>
    <submittedName>
        <fullName evidence="1">Uncharacterized protein</fullName>
    </submittedName>
</protein>